<dbReference type="GO" id="GO:0003700">
    <property type="term" value="F:DNA-binding transcription factor activity"/>
    <property type="evidence" value="ECO:0007669"/>
    <property type="project" value="UniProtKB-UniRule"/>
</dbReference>
<dbReference type="InterPro" id="IPR036390">
    <property type="entry name" value="WH_DNA-bd_sf"/>
</dbReference>
<comment type="similarity">
    <text evidence="1 6">Belongs to the LysR transcriptional regulatory family.</text>
</comment>
<evidence type="ECO:0000256" key="3">
    <source>
        <dbReference type="ARBA" id="ARBA00023015"/>
    </source>
</evidence>
<dbReference type="Pfam" id="PF00126">
    <property type="entry name" value="HTH_1"/>
    <property type="match status" value="1"/>
</dbReference>
<sequence>MDTELLKTFLEVSRTRHFGRAAESLYLTQSAVSFRIRQLETQLGANLFTRHRNNIRLTPAGERLLPYAESLMNTWQLAKKEVVRSLQHSELSIGATASLWEAYLTPWLQSLYQQREALQLEARVALRHSLVKQLHERQLDLLITTEPPKMDELASQLLGNFSLRLFSSSLHDKPGPMPYIKLEWGADFHQQEARMLEGDSMPVLTTTSAHLTRQLLETTGGCAFLPSQWEKDYPQLIAVAGRPADHPPALCRLAAKQRPAAVNPPTAENTFKYRNLSRYDGFRRGWRGFARLVCQKALIAFWRPIKQNSRMPMTILVHQELSEPSKVM</sequence>
<dbReference type="Gene3D" id="1.10.10.10">
    <property type="entry name" value="Winged helix-like DNA-binding domain superfamily/Winged helix DNA-binding domain"/>
    <property type="match status" value="1"/>
</dbReference>
<dbReference type="GO" id="GO:0003677">
    <property type="term" value="F:DNA binding"/>
    <property type="evidence" value="ECO:0007669"/>
    <property type="project" value="UniProtKB-KW"/>
</dbReference>
<accession>A0A4U9WNZ4</accession>
<dbReference type="AlphaFoldDB" id="A0A4U9WNZ4"/>
<dbReference type="Pfam" id="PF03466">
    <property type="entry name" value="LysR_substrate"/>
    <property type="match status" value="1"/>
</dbReference>
<evidence type="ECO:0000313" key="8">
    <source>
        <dbReference type="EMBL" id="VTR61560.1"/>
    </source>
</evidence>
<dbReference type="InterPro" id="IPR020890">
    <property type="entry name" value="Tscrpt_reg_HTH_HdfR"/>
</dbReference>
<proteinExistence type="inferred from homology"/>
<dbReference type="CDD" id="cd05466">
    <property type="entry name" value="PBP2_LTTR_substrate"/>
    <property type="match status" value="1"/>
</dbReference>
<keyword evidence="5 6" id="KW-0804">Transcription</keyword>
<dbReference type="SUPFAM" id="SSF46785">
    <property type="entry name" value="Winged helix' DNA-binding domain"/>
    <property type="match status" value="1"/>
</dbReference>
<evidence type="ECO:0000256" key="6">
    <source>
        <dbReference type="HAMAP-Rule" id="MF_01233"/>
    </source>
</evidence>
<dbReference type="NCBIfam" id="NF002946">
    <property type="entry name" value="PRK03601.1"/>
    <property type="match status" value="1"/>
</dbReference>
<dbReference type="GO" id="GO:0045892">
    <property type="term" value="P:negative regulation of DNA-templated transcription"/>
    <property type="evidence" value="ECO:0007669"/>
    <property type="project" value="UniProtKB-UniRule"/>
</dbReference>
<protein>
    <recommendedName>
        <fullName evidence="6">HTH-type transcriptional regulator HdfR</fullName>
    </recommendedName>
    <alternativeName>
        <fullName evidence="6">H-NS-dependent flhDC regulator</fullName>
    </alternativeName>
</protein>
<dbReference type="Gene3D" id="3.40.190.10">
    <property type="entry name" value="Periplasmic binding protein-like II"/>
    <property type="match status" value="1"/>
</dbReference>
<name>A0A4U9WNZ4_SERFO</name>
<feature type="domain" description="HTH lysR-type" evidence="7">
    <location>
        <begin position="1"/>
        <end position="58"/>
    </location>
</feature>
<evidence type="ECO:0000259" key="7">
    <source>
        <dbReference type="PROSITE" id="PS50931"/>
    </source>
</evidence>
<comment type="function">
    <text evidence="6">Negatively regulates the transcription of the flagellar master operon flhDC by binding to the upstream region of the operon.</text>
</comment>
<dbReference type="PANTHER" id="PTHR30579:SF8">
    <property type="entry name" value="HTH-TYPE TRANSCRIPTIONAL REGULATOR HDFR"/>
    <property type="match status" value="1"/>
</dbReference>
<dbReference type="PROSITE" id="PS50931">
    <property type="entry name" value="HTH_LYSR"/>
    <property type="match status" value="1"/>
</dbReference>
<feature type="DNA-binding region" description="H-T-H motif" evidence="6">
    <location>
        <begin position="18"/>
        <end position="37"/>
    </location>
</feature>
<dbReference type="HAMAP" id="MF_01233">
    <property type="entry name" value="HTH_type_HdfR"/>
    <property type="match status" value="1"/>
</dbReference>
<keyword evidence="3 6" id="KW-0805">Transcription regulation</keyword>
<dbReference type="InterPro" id="IPR036388">
    <property type="entry name" value="WH-like_DNA-bd_sf"/>
</dbReference>
<keyword evidence="4 6" id="KW-0238">DNA-binding</keyword>
<reference evidence="8" key="1">
    <citation type="submission" date="2019-05" db="EMBL/GenBank/DDBJ databases">
        <authorList>
            <consortium name="Pathogen Informatics"/>
        </authorList>
    </citation>
    <scope>NUCLEOTIDE SEQUENCE [LARGE SCALE GENOMIC DNA]</scope>
    <source>
        <strain evidence="8">NCTC12965</strain>
    </source>
</reference>
<gene>
    <name evidence="8" type="primary">gltC_4</name>
    <name evidence="6" type="synonym">hdfR</name>
    <name evidence="8" type="ORF">NCTC12965_08856</name>
</gene>
<evidence type="ECO:0000256" key="4">
    <source>
        <dbReference type="ARBA" id="ARBA00023125"/>
    </source>
</evidence>
<evidence type="ECO:0000256" key="1">
    <source>
        <dbReference type="ARBA" id="ARBA00009437"/>
    </source>
</evidence>
<dbReference type="EMBL" id="CABEEZ010000169">
    <property type="protein sequence ID" value="VTR61560.1"/>
    <property type="molecule type" value="Genomic_DNA"/>
</dbReference>
<dbReference type="InterPro" id="IPR050176">
    <property type="entry name" value="LTTR"/>
</dbReference>
<dbReference type="PRINTS" id="PR00039">
    <property type="entry name" value="HTHLYSR"/>
</dbReference>
<dbReference type="InterPro" id="IPR000847">
    <property type="entry name" value="LysR_HTH_N"/>
</dbReference>
<evidence type="ECO:0000256" key="5">
    <source>
        <dbReference type="ARBA" id="ARBA00023163"/>
    </source>
</evidence>
<evidence type="ECO:0000256" key="2">
    <source>
        <dbReference type="ARBA" id="ARBA00022491"/>
    </source>
</evidence>
<dbReference type="PANTHER" id="PTHR30579">
    <property type="entry name" value="TRANSCRIPTIONAL REGULATOR"/>
    <property type="match status" value="1"/>
</dbReference>
<organism evidence="8">
    <name type="scientific">Serratia fonticola</name>
    <dbReference type="NCBI Taxonomy" id="47917"/>
    <lineage>
        <taxon>Bacteria</taxon>
        <taxon>Pseudomonadati</taxon>
        <taxon>Pseudomonadota</taxon>
        <taxon>Gammaproteobacteria</taxon>
        <taxon>Enterobacterales</taxon>
        <taxon>Yersiniaceae</taxon>
        <taxon>Serratia</taxon>
    </lineage>
</organism>
<dbReference type="SUPFAM" id="SSF53850">
    <property type="entry name" value="Periplasmic binding protein-like II"/>
    <property type="match status" value="1"/>
</dbReference>
<dbReference type="InterPro" id="IPR005119">
    <property type="entry name" value="LysR_subst-bd"/>
</dbReference>
<dbReference type="FunFam" id="1.10.10.10:FF:000001">
    <property type="entry name" value="LysR family transcriptional regulator"/>
    <property type="match status" value="1"/>
</dbReference>
<keyword evidence="2 6" id="KW-0678">Repressor</keyword>